<feature type="compositionally biased region" description="Polar residues" evidence="1">
    <location>
        <begin position="198"/>
        <end position="210"/>
    </location>
</feature>
<evidence type="ECO:0000256" key="1">
    <source>
        <dbReference type="SAM" id="MobiDB-lite"/>
    </source>
</evidence>
<dbReference type="Proteomes" id="UP000595437">
    <property type="component" value="Chromosome 13"/>
</dbReference>
<keyword evidence="3" id="KW-1185">Reference proteome</keyword>
<name>A0A7T8GVV1_CALRO</name>
<evidence type="ECO:0000313" key="3">
    <source>
        <dbReference type="Proteomes" id="UP000595437"/>
    </source>
</evidence>
<reference evidence="3" key="1">
    <citation type="submission" date="2021-01" db="EMBL/GenBank/DDBJ databases">
        <title>Caligus Genome Assembly.</title>
        <authorList>
            <person name="Gallardo-Escarate C."/>
        </authorList>
    </citation>
    <scope>NUCLEOTIDE SEQUENCE [LARGE SCALE GENOMIC DNA]</scope>
</reference>
<dbReference type="AlphaFoldDB" id="A0A7T8GVV1"/>
<dbReference type="EMBL" id="CP045902">
    <property type="protein sequence ID" value="QQP38662.1"/>
    <property type="molecule type" value="Genomic_DNA"/>
</dbReference>
<protein>
    <submittedName>
        <fullName evidence="2">Uncharacterized protein</fullName>
    </submittedName>
</protein>
<evidence type="ECO:0000313" key="2">
    <source>
        <dbReference type="EMBL" id="QQP38662.1"/>
    </source>
</evidence>
<sequence>MEKSASNPGPNSAPRPPTSSSSKSLSNLANFYGGSQENLKVLSKPSFASNMESLKPKKTLRFNLEQHQQPDEEQTPPPKEFRRSGHQRKHSETTDASPPQLLNSRSPSSSNSSKEGFVKSMCRFFNGGSPSSEKKVLLNRSNSFSVLGDSEAKIQGGGEDKRSGLFRSWSLRNRRRRRRRSSEEDTEEDDEGKERCSPSYSYKSQDSGFSDSGESNKEAKSSSSSSEEDLEDPNMTQIPNYKKTPLKTPGRYSMKG</sequence>
<accession>A0A7T8GVV1</accession>
<feature type="region of interest" description="Disordered" evidence="1">
    <location>
        <begin position="145"/>
        <end position="256"/>
    </location>
</feature>
<organism evidence="2 3">
    <name type="scientific">Caligus rogercresseyi</name>
    <name type="common">Sea louse</name>
    <dbReference type="NCBI Taxonomy" id="217165"/>
    <lineage>
        <taxon>Eukaryota</taxon>
        <taxon>Metazoa</taxon>
        <taxon>Ecdysozoa</taxon>
        <taxon>Arthropoda</taxon>
        <taxon>Crustacea</taxon>
        <taxon>Multicrustacea</taxon>
        <taxon>Hexanauplia</taxon>
        <taxon>Copepoda</taxon>
        <taxon>Siphonostomatoida</taxon>
        <taxon>Caligidae</taxon>
        <taxon>Caligus</taxon>
    </lineage>
</organism>
<feature type="region of interest" description="Disordered" evidence="1">
    <location>
        <begin position="50"/>
        <end position="115"/>
    </location>
</feature>
<proteinExistence type="predicted"/>
<gene>
    <name evidence="2" type="ORF">FKW44_019301</name>
</gene>
<feature type="compositionally biased region" description="Low complexity" evidence="1">
    <location>
        <begin position="97"/>
        <end position="113"/>
    </location>
</feature>
<feature type="region of interest" description="Disordered" evidence="1">
    <location>
        <begin position="1"/>
        <end position="30"/>
    </location>
</feature>